<feature type="transmembrane region" description="Helical" evidence="1">
    <location>
        <begin position="233"/>
        <end position="254"/>
    </location>
</feature>
<dbReference type="GO" id="GO:0005886">
    <property type="term" value="C:plasma membrane"/>
    <property type="evidence" value="ECO:0007669"/>
    <property type="project" value="UniProtKB-SubCell"/>
</dbReference>
<sequence length="315" mass="35504">MVSLISLIRNEWMKLFAQRSTWIGIILFVCLITGFALFMTTGPSSSEQYGSDWKQELQQENQEMKKQIEETPSTAGFRQDQIKKNEYRIENNLAPNEFTGWKFVQENRMFVSLISLFTIIIAAGSIANEFRWGSIKLLLIRPVSRTKILFSKFITLLLFALLLLVGLFVLSMGLGALLFGLGSWTDPYVFMEGGEVKDTSIMAFSLMQYGFSSVNLLMMVTFAFMISAVFRNSALAIGAAVFLMLSGNSIVAFFSDKVWAKYILFANTDLNQFVTGTPLIEDLTMTFSVSVLIVYFLVFLGAAWLVFTKRDVTST</sequence>
<accession>A0AAC8PT24</accession>
<protein>
    <submittedName>
        <fullName evidence="2">ABC transporter permease</fullName>
    </submittedName>
</protein>
<feature type="transmembrane region" description="Helical" evidence="1">
    <location>
        <begin position="21"/>
        <end position="39"/>
    </location>
</feature>
<keyword evidence="1" id="KW-1133">Transmembrane helix</keyword>
<evidence type="ECO:0000313" key="2">
    <source>
        <dbReference type="EMBL" id="AKG05431.1"/>
    </source>
</evidence>
<evidence type="ECO:0000313" key="3">
    <source>
        <dbReference type="Proteomes" id="UP000092654"/>
    </source>
</evidence>
<dbReference type="EMBL" id="CP011361">
    <property type="protein sequence ID" value="AKG05431.1"/>
    <property type="molecule type" value="Genomic_DNA"/>
</dbReference>
<keyword evidence="1" id="KW-0812">Transmembrane</keyword>
<keyword evidence="1" id="KW-0472">Membrane</keyword>
<feature type="transmembrane region" description="Helical" evidence="1">
    <location>
        <begin position="109"/>
        <end position="132"/>
    </location>
</feature>
<proteinExistence type="predicted"/>
<dbReference type="PANTHER" id="PTHR37305">
    <property type="entry name" value="INTEGRAL MEMBRANE PROTEIN-RELATED"/>
    <property type="match status" value="1"/>
</dbReference>
<feature type="transmembrane region" description="Helical" evidence="1">
    <location>
        <begin position="287"/>
        <end position="307"/>
    </location>
</feature>
<organism evidence="2 3">
    <name type="scientific">Salimicrobium jeotgali</name>
    <dbReference type="NCBI Taxonomy" id="1230341"/>
    <lineage>
        <taxon>Bacteria</taxon>
        <taxon>Bacillati</taxon>
        <taxon>Bacillota</taxon>
        <taxon>Bacilli</taxon>
        <taxon>Bacillales</taxon>
        <taxon>Bacillaceae</taxon>
        <taxon>Salimicrobium</taxon>
    </lineage>
</organism>
<reference evidence="3" key="1">
    <citation type="submission" date="2015-06" db="EMBL/GenBank/DDBJ databases">
        <title>Salimicrobium jeotgali MJ3, isolated from Myulchi jeot, a traditional Korean fermented seafood.</title>
        <authorList>
            <person name="Kim K.H."/>
            <person name="Jeon C.O."/>
            <person name="Jin H.M."/>
        </authorList>
    </citation>
    <scope>NUCLEOTIDE SEQUENCE [LARGE SCALE GENOMIC DNA]</scope>
    <source>
        <strain evidence="3">MJ3</strain>
    </source>
</reference>
<gene>
    <name evidence="2" type="ORF">AAV35_012080</name>
</gene>
<dbReference type="PANTHER" id="PTHR37305:SF1">
    <property type="entry name" value="MEMBRANE PROTEIN"/>
    <property type="match status" value="1"/>
</dbReference>
<dbReference type="KEGG" id="sje:AAV35_012080"/>
<dbReference type="GO" id="GO:0140359">
    <property type="term" value="F:ABC-type transporter activity"/>
    <property type="evidence" value="ECO:0007669"/>
    <property type="project" value="InterPro"/>
</dbReference>
<name>A0AAC8PT24_9BACI</name>
<dbReference type="Proteomes" id="UP000092654">
    <property type="component" value="Chromosome"/>
</dbReference>
<dbReference type="RefSeq" id="WP_040609600.1">
    <property type="nucleotide sequence ID" value="NZ_AMPQ01000015.1"/>
</dbReference>
<dbReference type="AlphaFoldDB" id="A0AAC8PT24"/>
<feature type="transmembrane region" description="Helical" evidence="1">
    <location>
        <begin position="201"/>
        <end position="226"/>
    </location>
</feature>
<evidence type="ECO:0000256" key="1">
    <source>
        <dbReference type="SAM" id="Phobius"/>
    </source>
</evidence>
<feature type="transmembrane region" description="Helical" evidence="1">
    <location>
        <begin position="153"/>
        <end position="181"/>
    </location>
</feature>
<dbReference type="Pfam" id="PF12679">
    <property type="entry name" value="ABC2_membrane_2"/>
    <property type="match status" value="1"/>
</dbReference>